<dbReference type="InterPro" id="IPR014030">
    <property type="entry name" value="Ketoacyl_synth_N"/>
</dbReference>
<protein>
    <submittedName>
        <fullName evidence="2">3-oxoacyl-[acyl-carrier-protein] synthase II</fullName>
        <ecNumber evidence="2">2.3.1.179</ecNumber>
    </submittedName>
</protein>
<evidence type="ECO:0000313" key="2">
    <source>
        <dbReference type="EMBL" id="MBE1501824.1"/>
    </source>
</evidence>
<reference evidence="2 3" key="1">
    <citation type="submission" date="2020-10" db="EMBL/GenBank/DDBJ databases">
        <title>Sequencing the genomes of 1000 actinobacteria strains.</title>
        <authorList>
            <person name="Klenk H.-P."/>
        </authorList>
    </citation>
    <scope>NUCLEOTIDE SEQUENCE [LARGE SCALE GENOMIC DNA]</scope>
    <source>
        <strain evidence="2 3">DSM 44653</strain>
    </source>
</reference>
<feature type="domain" description="Beta-ketoacyl synthase-like N-terminal" evidence="1">
    <location>
        <begin position="55"/>
        <end position="176"/>
    </location>
</feature>
<keyword evidence="2" id="KW-0012">Acyltransferase</keyword>
<dbReference type="InterPro" id="IPR016039">
    <property type="entry name" value="Thiolase-like"/>
</dbReference>
<dbReference type="Gene3D" id="3.40.47.10">
    <property type="match status" value="1"/>
</dbReference>
<gene>
    <name evidence="2" type="ORF">H4696_008924</name>
</gene>
<dbReference type="SUPFAM" id="SSF53901">
    <property type="entry name" value="Thiolase-like"/>
    <property type="match status" value="1"/>
</dbReference>
<accession>A0ABR9IF65</accession>
<organism evidence="2 3">
    <name type="scientific">Amycolatopsis lexingtonensis</name>
    <dbReference type="NCBI Taxonomy" id="218822"/>
    <lineage>
        <taxon>Bacteria</taxon>
        <taxon>Bacillati</taxon>
        <taxon>Actinomycetota</taxon>
        <taxon>Actinomycetes</taxon>
        <taxon>Pseudonocardiales</taxon>
        <taxon>Pseudonocardiaceae</taxon>
        <taxon>Amycolatopsis</taxon>
    </lineage>
</organism>
<evidence type="ECO:0000313" key="3">
    <source>
        <dbReference type="Proteomes" id="UP000631670"/>
    </source>
</evidence>
<comment type="caution">
    <text evidence="2">The sequence shown here is derived from an EMBL/GenBank/DDBJ whole genome shotgun (WGS) entry which is preliminary data.</text>
</comment>
<dbReference type="Proteomes" id="UP000631670">
    <property type="component" value="Unassembled WGS sequence"/>
</dbReference>
<dbReference type="RefSeq" id="WP_086865200.1">
    <property type="nucleotide sequence ID" value="NZ_JADBEG010000001.1"/>
</dbReference>
<evidence type="ECO:0000259" key="1">
    <source>
        <dbReference type="Pfam" id="PF00109"/>
    </source>
</evidence>
<keyword evidence="2" id="KW-0808">Transferase</keyword>
<dbReference type="Pfam" id="PF00109">
    <property type="entry name" value="ketoacyl-synt"/>
    <property type="match status" value="1"/>
</dbReference>
<keyword evidence="3" id="KW-1185">Reference proteome</keyword>
<dbReference type="EC" id="2.3.1.179" evidence="2"/>
<name>A0ABR9IF65_9PSEU</name>
<dbReference type="GO" id="GO:0004315">
    <property type="term" value="F:3-oxoacyl-[acyl-carrier-protein] synthase activity"/>
    <property type="evidence" value="ECO:0007669"/>
    <property type="project" value="UniProtKB-EC"/>
</dbReference>
<dbReference type="EMBL" id="JADBEG010000001">
    <property type="protein sequence ID" value="MBE1501824.1"/>
    <property type="molecule type" value="Genomic_DNA"/>
</dbReference>
<sequence length="321" mass="32223">MIVTDWAAISPFGVSTADFSAGVLAGAPDGPRTVPGFDPRELLGKQASLSMTRSAALAAATCARLAAEDDVPARTGLVLATTTGSVQSILDVTRISLTGKKPYRIPPSTILGAAINSAAGQTAIRHALKGPNTTLAAGRPSGLVALGYARRLLDAGRADTVIAGGVEEDSEARTCIDQLCGGKAPLVEGCAMVRLARTGPGLAEVVAVASLFAADGDFGTAVRRAVRRVLAPGTPVWAALTSGTTGDPEFTVVADSCRPDVMFPPLTETLGEAHAVSATFQLAAVLSHAAAAPAAGRLALLTSVDPGGAVAAALLRLGAGR</sequence>
<proteinExistence type="predicted"/>